<feature type="chain" id="PRO_5046726452" evidence="1">
    <location>
        <begin position="26"/>
        <end position="523"/>
    </location>
</feature>
<feature type="signal peptide" evidence="1">
    <location>
        <begin position="1"/>
        <end position="25"/>
    </location>
</feature>
<dbReference type="InterPro" id="IPR017853">
    <property type="entry name" value="GH"/>
</dbReference>
<keyword evidence="1" id="KW-0732">Signal</keyword>
<dbReference type="Pfam" id="PF09081">
    <property type="entry name" value="AMT4_dom_C"/>
    <property type="match status" value="1"/>
</dbReference>
<dbReference type="SMART" id="SM01065">
    <property type="entry name" value="CBM_2"/>
    <property type="match status" value="1"/>
</dbReference>
<dbReference type="SUPFAM" id="SSF51445">
    <property type="entry name" value="(Trans)glycosidases"/>
    <property type="match status" value="1"/>
</dbReference>
<dbReference type="Gene3D" id="2.60.40.10">
    <property type="entry name" value="Immunoglobulins"/>
    <property type="match status" value="1"/>
</dbReference>
<dbReference type="Pfam" id="PF00686">
    <property type="entry name" value="CBM_20"/>
    <property type="match status" value="1"/>
</dbReference>
<dbReference type="InterPro" id="IPR006047">
    <property type="entry name" value="GH13_cat_dom"/>
</dbReference>
<evidence type="ECO:0000313" key="3">
    <source>
        <dbReference type="EMBL" id="AMQ83882.1"/>
    </source>
</evidence>
<accession>A0ABM5ZJM7</accession>
<protein>
    <submittedName>
        <fullName evidence="3">Glucan 1,4-alpha-maltohexaosidase</fullName>
    </submittedName>
</protein>
<evidence type="ECO:0000256" key="1">
    <source>
        <dbReference type="SAM" id="SignalP"/>
    </source>
</evidence>
<dbReference type="SMART" id="SM00642">
    <property type="entry name" value="Aamy"/>
    <property type="match status" value="1"/>
</dbReference>
<dbReference type="EMBL" id="CP014205">
    <property type="protein sequence ID" value="AMQ83882.1"/>
    <property type="molecule type" value="Genomic_DNA"/>
</dbReference>
<dbReference type="Proteomes" id="UP000075187">
    <property type="component" value="Chromosome"/>
</dbReference>
<name>A0ABM5ZJM7_9PSED</name>
<dbReference type="InterPro" id="IPR013783">
    <property type="entry name" value="Ig-like_fold"/>
</dbReference>
<dbReference type="InterPro" id="IPR013784">
    <property type="entry name" value="Carb-bd-like_fold"/>
</dbReference>
<dbReference type="InterPro" id="IPR002044">
    <property type="entry name" value="CBM20"/>
</dbReference>
<dbReference type="RefSeq" id="WP_064380916.1">
    <property type="nucleotide sequence ID" value="NZ_CP014205.2"/>
</dbReference>
<evidence type="ECO:0000313" key="4">
    <source>
        <dbReference type="Proteomes" id="UP000075187"/>
    </source>
</evidence>
<dbReference type="InterPro" id="IPR015165">
    <property type="entry name" value="AMT4_domain_C"/>
</dbReference>
<dbReference type="Gene3D" id="2.60.40.1180">
    <property type="entry name" value="Golgi alpha-mannosidase II"/>
    <property type="match status" value="1"/>
</dbReference>
<organism evidence="3 4">
    <name type="scientific">Pseudomonas glycinae</name>
    <dbReference type="NCBI Taxonomy" id="1785145"/>
    <lineage>
        <taxon>Bacteria</taxon>
        <taxon>Pseudomonadati</taxon>
        <taxon>Pseudomonadota</taxon>
        <taxon>Gammaproteobacteria</taxon>
        <taxon>Pseudomonadales</taxon>
        <taxon>Pseudomonadaceae</taxon>
        <taxon>Pseudomonas</taxon>
    </lineage>
</organism>
<reference evidence="3" key="1">
    <citation type="submission" date="2017-12" db="EMBL/GenBank/DDBJ databases">
        <title>Pseudomonas sp. MS586 complete sequence.</title>
        <authorList>
            <person name="Lu S."/>
            <person name="Deng P."/>
        </authorList>
    </citation>
    <scope>NUCLEOTIDE SEQUENCE</scope>
    <source>
        <strain evidence="3">MS586</strain>
    </source>
</reference>
<keyword evidence="4" id="KW-1185">Reference proteome</keyword>
<feature type="domain" description="CBM20" evidence="2">
    <location>
        <begin position="425"/>
        <end position="523"/>
    </location>
</feature>
<evidence type="ECO:0000259" key="2">
    <source>
        <dbReference type="PROSITE" id="PS51166"/>
    </source>
</evidence>
<dbReference type="PROSITE" id="PS51166">
    <property type="entry name" value="CBM20"/>
    <property type="match status" value="1"/>
</dbReference>
<proteinExistence type="predicted"/>
<dbReference type="InterPro" id="IPR013780">
    <property type="entry name" value="Glyco_hydro_b"/>
</dbReference>
<dbReference type="SUPFAM" id="SSF51011">
    <property type="entry name" value="Glycosyl hydrolase domain"/>
    <property type="match status" value="1"/>
</dbReference>
<dbReference type="Gene3D" id="3.20.20.80">
    <property type="entry name" value="Glycosidases"/>
    <property type="match status" value="1"/>
</dbReference>
<sequence>MKGTSPIRLIFAVCLAIATATAAMAGVRNGSGTEILLQVFHWNSSRNQTPWYSVLAQQAPTIGKDGFTLAWLPPAWTDSSSWIDSQAQTSGGGEGYFWSSFDKNSRYGSDQQLKQAVLALNNAGVKVVYDVVPNHMNDKAVYSMFPRGSNEWRQDCAQCDEGDAFMDGSADLNTASARVFDTFKKEFINLRDNYGAQGLRFDFVRGYAPETVDRWMNAFGNLKFCVGENWKGPNEYPPGDWRHNASWQDVLKDWSDRSHCTVFDFALKERMQNGSLAEWRHGLNGNPDPAWRAIAVTFVDNHDTGYSPGAYGGQHHWALPDPLVNLAYAYILSSPGTPTVYWPHMYDWQRDQLIRQLIKLRKGAGIRADSPIRFNTAYSGLVATTSGMSGTLVIALKSDLQQLPQGMGTPTLSWDNGDIRIWSTAVEPAALNVNVHCDNANPQSGERVYAVGSSLEFGAWDPQHAIALTLNNNRWSATVEVPGQQRLEWKCIVRGQTPAAVYWQAGANNVFTSGAVSDTVGRF</sequence>
<dbReference type="PANTHER" id="PTHR43447">
    <property type="entry name" value="ALPHA-AMYLASE"/>
    <property type="match status" value="1"/>
</dbReference>
<gene>
    <name evidence="3" type="ORF">AWU82_11360</name>
</gene>
<dbReference type="SUPFAM" id="SSF49452">
    <property type="entry name" value="Starch-binding domain-like"/>
    <property type="match status" value="1"/>
</dbReference>